<keyword evidence="2" id="KW-1185">Reference proteome</keyword>
<dbReference type="Pfam" id="PF09577">
    <property type="entry name" value="Spore_YpjB"/>
    <property type="match status" value="1"/>
</dbReference>
<name>A0A9X2S903_9BACL</name>
<reference evidence="1" key="1">
    <citation type="submission" date="2022-08" db="EMBL/GenBank/DDBJ databases">
        <title>The genomic sequence of strain Paenibacillus sp. SCIV0701.</title>
        <authorList>
            <person name="Zhao H."/>
        </authorList>
    </citation>
    <scope>NUCLEOTIDE SEQUENCE</scope>
    <source>
        <strain evidence="1">SCIV0701</strain>
    </source>
</reference>
<comment type="caution">
    <text evidence="1">The sequence shown here is derived from an EMBL/GenBank/DDBJ whole genome shotgun (WGS) entry which is preliminary data.</text>
</comment>
<dbReference type="EMBL" id="JANIPJ010000002">
    <property type="protein sequence ID" value="MCR2802988.1"/>
    <property type="molecule type" value="Genomic_DNA"/>
</dbReference>
<protein>
    <submittedName>
        <fullName evidence="1">Sporulation protein YpjB</fullName>
    </submittedName>
</protein>
<dbReference type="InterPro" id="IPR014231">
    <property type="entry name" value="Spore_YpjB"/>
</dbReference>
<dbReference type="Proteomes" id="UP001141950">
    <property type="component" value="Unassembled WGS sequence"/>
</dbReference>
<accession>A0A9X2S903</accession>
<evidence type="ECO:0000313" key="1">
    <source>
        <dbReference type="EMBL" id="MCR2802988.1"/>
    </source>
</evidence>
<sequence>MKARFIIPLIVFIGMAAGSAGVVWGSASPGGSYDFLFADSPYRQLYKLDESATALYTAAYANNRHAAYAELQRLKRLMEDAMIQSYGTPEGWSAQLGDAAALERELSAGVPDSSWIEHAVRLRLGADALVGGEGALWLQYEGLLKEDLQAVRQAWKRSTGDAAIAAGAMLKGMTTHAHRIESAALYAGDSTRMNELLKRISYSERLLEAAANDRSKIKPDQIEQSFDGIQSAISGVFLHYEEALAIPAEKSSALGHPLQWSLFLGTLISAVLTWSGWRKYKQSPFGVKKL</sequence>
<organism evidence="1 2">
    <name type="scientific">Paenibacillus soyae</name>
    <dbReference type="NCBI Taxonomy" id="2969249"/>
    <lineage>
        <taxon>Bacteria</taxon>
        <taxon>Bacillati</taxon>
        <taxon>Bacillota</taxon>
        <taxon>Bacilli</taxon>
        <taxon>Bacillales</taxon>
        <taxon>Paenibacillaceae</taxon>
        <taxon>Paenibacillus</taxon>
    </lineage>
</organism>
<dbReference type="AlphaFoldDB" id="A0A9X2S903"/>
<proteinExistence type="predicted"/>
<evidence type="ECO:0000313" key="2">
    <source>
        <dbReference type="Proteomes" id="UP001141950"/>
    </source>
</evidence>
<gene>
    <name evidence="1" type="ORF">NQZ67_03750</name>
</gene>
<dbReference type="RefSeq" id="WP_257442913.1">
    <property type="nucleotide sequence ID" value="NZ_JANIPJ010000002.1"/>
</dbReference>